<feature type="compositionally biased region" description="Basic and acidic residues" evidence="1">
    <location>
        <begin position="1"/>
        <end position="10"/>
    </location>
</feature>
<reference evidence="2" key="1">
    <citation type="submission" date="2020-09" db="EMBL/GenBank/DDBJ databases">
        <title>Pelagicoccus enzymogenes sp. nov. with an EPS production, isolated from marine sediment.</title>
        <authorList>
            <person name="Feng X."/>
        </authorList>
    </citation>
    <scope>NUCLEOTIDE SEQUENCE</scope>
    <source>
        <strain evidence="2">NFK12</strain>
    </source>
</reference>
<comment type="caution">
    <text evidence="2">The sequence shown here is derived from an EMBL/GenBank/DDBJ whole genome shotgun (WGS) entry which is preliminary data.</text>
</comment>
<dbReference type="Proteomes" id="UP000622317">
    <property type="component" value="Unassembled WGS sequence"/>
</dbReference>
<organism evidence="2 3">
    <name type="scientific">Pelagicoccus enzymogenes</name>
    <dbReference type="NCBI Taxonomy" id="2773457"/>
    <lineage>
        <taxon>Bacteria</taxon>
        <taxon>Pseudomonadati</taxon>
        <taxon>Verrucomicrobiota</taxon>
        <taxon>Opitutia</taxon>
        <taxon>Puniceicoccales</taxon>
        <taxon>Pelagicoccaceae</taxon>
        <taxon>Pelagicoccus</taxon>
    </lineage>
</organism>
<protein>
    <submittedName>
        <fullName evidence="2">Uncharacterized protein</fullName>
    </submittedName>
</protein>
<feature type="region of interest" description="Disordered" evidence="1">
    <location>
        <begin position="1"/>
        <end position="20"/>
    </location>
</feature>
<gene>
    <name evidence="2" type="ORF">IEN85_18425</name>
</gene>
<dbReference type="RefSeq" id="WP_191618581.1">
    <property type="nucleotide sequence ID" value="NZ_JACYFG010000042.1"/>
</dbReference>
<keyword evidence="3" id="KW-1185">Reference proteome</keyword>
<sequence>MSFETAKRITPESFNQGFQFGRRPSVRYPVRQETKQSVNISKETRERAAHKNAPIPHIPRQAYGTNGKIDRGTLVGQFLSAMA</sequence>
<evidence type="ECO:0000313" key="3">
    <source>
        <dbReference type="Proteomes" id="UP000622317"/>
    </source>
</evidence>
<name>A0A927IJ70_9BACT</name>
<evidence type="ECO:0000313" key="2">
    <source>
        <dbReference type="EMBL" id="MBD5781483.1"/>
    </source>
</evidence>
<dbReference type="AlphaFoldDB" id="A0A927IJ70"/>
<dbReference type="EMBL" id="JACYFG010000042">
    <property type="protein sequence ID" value="MBD5781483.1"/>
    <property type="molecule type" value="Genomic_DNA"/>
</dbReference>
<feature type="region of interest" description="Disordered" evidence="1">
    <location>
        <begin position="32"/>
        <end position="67"/>
    </location>
</feature>
<proteinExistence type="predicted"/>
<evidence type="ECO:0000256" key="1">
    <source>
        <dbReference type="SAM" id="MobiDB-lite"/>
    </source>
</evidence>
<accession>A0A927IJ70</accession>